<reference evidence="2 3" key="1">
    <citation type="submission" date="2016-10" db="EMBL/GenBank/DDBJ databases">
        <authorList>
            <person name="de Groot N.N."/>
        </authorList>
    </citation>
    <scope>NUCLEOTIDE SEQUENCE [LARGE SCALE GENOMIC DNA]</scope>
    <source>
        <strain evidence="2 3">CDM_5</strain>
    </source>
</reference>
<proteinExistence type="predicted"/>
<protein>
    <submittedName>
        <fullName evidence="2">Uncharacterized protein</fullName>
    </submittedName>
</protein>
<dbReference type="Proteomes" id="UP000183894">
    <property type="component" value="Unassembled WGS sequence"/>
</dbReference>
<dbReference type="EMBL" id="FOAD01000001">
    <property type="protein sequence ID" value="SEK61386.1"/>
    <property type="molecule type" value="Genomic_DNA"/>
</dbReference>
<keyword evidence="1" id="KW-0812">Transmembrane</keyword>
<dbReference type="GeneID" id="74529400"/>
<keyword evidence="1" id="KW-0472">Membrane</keyword>
<feature type="transmembrane region" description="Helical" evidence="1">
    <location>
        <begin position="12"/>
        <end position="37"/>
    </location>
</feature>
<sequence>MLQLGPLDTLIGIFGPFAIPVLLFVAGAIGYLVIVALGRG</sequence>
<dbReference type="AlphaFoldDB" id="A0A1H7IFV8"/>
<evidence type="ECO:0000313" key="3">
    <source>
        <dbReference type="Proteomes" id="UP000183894"/>
    </source>
</evidence>
<dbReference type="RefSeq" id="WP_007539617.1">
    <property type="nucleotide sequence ID" value="NZ_CP078063.1"/>
</dbReference>
<organism evidence="2 3">
    <name type="scientific">Haloferax larsenii</name>
    <dbReference type="NCBI Taxonomy" id="302484"/>
    <lineage>
        <taxon>Archaea</taxon>
        <taxon>Methanobacteriati</taxon>
        <taxon>Methanobacteriota</taxon>
        <taxon>Stenosarchaea group</taxon>
        <taxon>Halobacteria</taxon>
        <taxon>Halobacteriales</taxon>
        <taxon>Haloferacaceae</taxon>
        <taxon>Haloferax</taxon>
    </lineage>
</organism>
<gene>
    <name evidence="2" type="ORF">SAMN04488691_101883</name>
</gene>
<accession>A0A1H7IFV8</accession>
<name>A0A1H7IFV8_HALLR</name>
<evidence type="ECO:0000256" key="1">
    <source>
        <dbReference type="SAM" id="Phobius"/>
    </source>
</evidence>
<keyword evidence="1" id="KW-1133">Transmembrane helix</keyword>
<evidence type="ECO:0000313" key="2">
    <source>
        <dbReference type="EMBL" id="SEK61386.1"/>
    </source>
</evidence>